<feature type="compositionally biased region" description="Polar residues" evidence="1">
    <location>
        <begin position="525"/>
        <end position="542"/>
    </location>
</feature>
<protein>
    <submittedName>
        <fullName evidence="2">Uncharacterized protein</fullName>
    </submittedName>
</protein>
<reference evidence="3" key="1">
    <citation type="submission" date="2014-03" db="EMBL/GenBank/DDBJ databases">
        <title>The Genome Sequence of Puccinia striiformis f. sp. tritici PST-78.</title>
        <authorList>
            <consortium name="The Broad Institute Genome Sequencing Platform"/>
            <person name="Cuomo C."/>
            <person name="Hulbert S."/>
            <person name="Chen X."/>
            <person name="Walker B."/>
            <person name="Young S.K."/>
            <person name="Zeng Q."/>
            <person name="Gargeya S."/>
            <person name="Fitzgerald M."/>
            <person name="Haas B."/>
            <person name="Abouelleil A."/>
            <person name="Alvarado L."/>
            <person name="Arachchi H.M."/>
            <person name="Berlin A.M."/>
            <person name="Chapman S.B."/>
            <person name="Goldberg J."/>
            <person name="Griggs A."/>
            <person name="Gujja S."/>
            <person name="Hansen M."/>
            <person name="Howarth C."/>
            <person name="Imamovic A."/>
            <person name="Larimer J."/>
            <person name="McCowan C."/>
            <person name="Montmayeur A."/>
            <person name="Murphy C."/>
            <person name="Neiman D."/>
            <person name="Pearson M."/>
            <person name="Priest M."/>
            <person name="Roberts A."/>
            <person name="Saif S."/>
            <person name="Shea T."/>
            <person name="Sisk P."/>
            <person name="Sykes S."/>
            <person name="Wortman J."/>
            <person name="Nusbaum C."/>
            <person name="Birren B."/>
        </authorList>
    </citation>
    <scope>NUCLEOTIDE SEQUENCE [LARGE SCALE GENOMIC DNA]</scope>
    <source>
        <strain evidence="3">race PST-78</strain>
    </source>
</reference>
<accession>A0A0L0W5R3</accession>
<proteinExistence type="predicted"/>
<comment type="caution">
    <text evidence="2">The sequence shown here is derived from an EMBL/GenBank/DDBJ whole genome shotgun (WGS) entry which is preliminary data.</text>
</comment>
<name>A0A0L0W5R3_9BASI</name>
<feature type="compositionally biased region" description="Basic residues" evidence="1">
    <location>
        <begin position="511"/>
        <end position="524"/>
    </location>
</feature>
<sequence length="549" mass="59611">MASAIHLDGQLAKSTRPSTMCERLQHTSVRPDPHNACRLYRTSYGAATRDYKEGEQLNGPVFIDLGSNLSSYATNARTNSDLSSYATNASNATLVLKSAQAHPLSSAQTSLSIYVSPLGPPHSVTQRIEALFLFCLKRPQNHWLLLNPSNTCPAILIELQPRPPIGAHLYQTSRSHWPPLFKKATRILSFNHTPQSDVPPQINQCHSNLNVVMQRLESKNTTERSPKPRMQLKISSPLEILPPTTSNPSQPSSSSVDILADLKVAHGQLPFIKPGPPDLDADPNSHVFKPLSSYINHPATSPADSGRTVDTVKQRNSDCATHSPPTVPDSARPHSISGITLSQLDSPPSPPLVISNKQSSLMIELLHGSLGQPKNTPSSPNSCIEHPTTLAHPSTHTTDTQPCNYLPSSSAIDTLTVLTLTASLNDTSTNDITETLPTPSAPSPACSTCPLTALAYLEKFDVAEGGAITVMEYSDYSLDSLLAPDLSQAVVEHYDNIDNYLKTLNSDEKKKQKKKKKKKKKKTSHPTSTCDNPVPDTTSTPENPVLFHV</sequence>
<feature type="region of interest" description="Disordered" evidence="1">
    <location>
        <begin position="505"/>
        <end position="549"/>
    </location>
</feature>
<feature type="compositionally biased region" description="Low complexity" evidence="1">
    <location>
        <begin position="242"/>
        <end position="254"/>
    </location>
</feature>
<dbReference type="Proteomes" id="UP000054564">
    <property type="component" value="Unassembled WGS sequence"/>
</dbReference>
<organism evidence="2 3">
    <name type="scientific">Puccinia striiformis f. sp. tritici PST-78</name>
    <dbReference type="NCBI Taxonomy" id="1165861"/>
    <lineage>
        <taxon>Eukaryota</taxon>
        <taxon>Fungi</taxon>
        <taxon>Dikarya</taxon>
        <taxon>Basidiomycota</taxon>
        <taxon>Pucciniomycotina</taxon>
        <taxon>Pucciniomycetes</taxon>
        <taxon>Pucciniales</taxon>
        <taxon>Pucciniaceae</taxon>
        <taxon>Puccinia</taxon>
    </lineage>
</organism>
<dbReference type="EMBL" id="AJIL01000002">
    <property type="protein sequence ID" value="KNF06874.1"/>
    <property type="molecule type" value="Genomic_DNA"/>
</dbReference>
<dbReference type="AlphaFoldDB" id="A0A0L0W5R3"/>
<gene>
    <name evidence="2" type="ORF">PSTG_00191</name>
</gene>
<feature type="compositionally biased region" description="Polar residues" evidence="1">
    <location>
        <begin position="294"/>
        <end position="303"/>
    </location>
</feature>
<evidence type="ECO:0000256" key="1">
    <source>
        <dbReference type="SAM" id="MobiDB-lite"/>
    </source>
</evidence>
<evidence type="ECO:0000313" key="2">
    <source>
        <dbReference type="EMBL" id="KNF06874.1"/>
    </source>
</evidence>
<keyword evidence="3" id="KW-1185">Reference proteome</keyword>
<feature type="region of interest" description="Disordered" evidence="1">
    <location>
        <begin position="294"/>
        <end position="352"/>
    </location>
</feature>
<feature type="region of interest" description="Disordered" evidence="1">
    <location>
        <begin position="218"/>
        <end position="254"/>
    </location>
</feature>
<dbReference type="OrthoDB" id="10568209at2759"/>
<evidence type="ECO:0000313" key="3">
    <source>
        <dbReference type="Proteomes" id="UP000054564"/>
    </source>
</evidence>